<name>A0ACC0Z2J0_9ROSI</name>
<dbReference type="EMBL" id="CM047738">
    <property type="protein sequence ID" value="KAJ0044644.1"/>
    <property type="molecule type" value="Genomic_DNA"/>
</dbReference>
<protein>
    <submittedName>
        <fullName evidence="1">Uncharacterized protein</fullName>
    </submittedName>
</protein>
<organism evidence="1 2">
    <name type="scientific">Pistacia integerrima</name>
    <dbReference type="NCBI Taxonomy" id="434235"/>
    <lineage>
        <taxon>Eukaryota</taxon>
        <taxon>Viridiplantae</taxon>
        <taxon>Streptophyta</taxon>
        <taxon>Embryophyta</taxon>
        <taxon>Tracheophyta</taxon>
        <taxon>Spermatophyta</taxon>
        <taxon>Magnoliopsida</taxon>
        <taxon>eudicotyledons</taxon>
        <taxon>Gunneridae</taxon>
        <taxon>Pentapetalae</taxon>
        <taxon>rosids</taxon>
        <taxon>malvids</taxon>
        <taxon>Sapindales</taxon>
        <taxon>Anacardiaceae</taxon>
        <taxon>Pistacia</taxon>
    </lineage>
</organism>
<sequence length="112" mass="12604">MIKRRDKGLCYYCDDKFRPGHHCKTENLFMLVGQTSFKDDDMDCSDDPPSSDDDALEILLHAMTGAPTPQTMRVTGLLGRPVISILIDTGSTHNFLDPHLAKKNRSLSRHKC</sequence>
<accession>A0ACC0Z2J0</accession>
<dbReference type="Proteomes" id="UP001163603">
    <property type="component" value="Chromosome 3"/>
</dbReference>
<gene>
    <name evidence="1" type="ORF">Pint_05186</name>
</gene>
<evidence type="ECO:0000313" key="1">
    <source>
        <dbReference type="EMBL" id="KAJ0044644.1"/>
    </source>
</evidence>
<comment type="caution">
    <text evidence="1">The sequence shown here is derived from an EMBL/GenBank/DDBJ whole genome shotgun (WGS) entry which is preliminary data.</text>
</comment>
<reference evidence="2" key="1">
    <citation type="journal article" date="2023" name="G3 (Bethesda)">
        <title>Genome assembly and association tests identify interacting loci associated with vigor, precocity, and sex in interspecific pistachio rootstocks.</title>
        <authorList>
            <person name="Palmer W."/>
            <person name="Jacygrad E."/>
            <person name="Sagayaradj S."/>
            <person name="Cavanaugh K."/>
            <person name="Han R."/>
            <person name="Bertier L."/>
            <person name="Beede B."/>
            <person name="Kafkas S."/>
            <person name="Golino D."/>
            <person name="Preece J."/>
            <person name="Michelmore R."/>
        </authorList>
    </citation>
    <scope>NUCLEOTIDE SEQUENCE [LARGE SCALE GENOMIC DNA]</scope>
</reference>
<evidence type="ECO:0000313" key="2">
    <source>
        <dbReference type="Proteomes" id="UP001163603"/>
    </source>
</evidence>
<keyword evidence="2" id="KW-1185">Reference proteome</keyword>
<proteinExistence type="predicted"/>